<dbReference type="FunFam" id="3.40.50.300:FF:000016">
    <property type="entry name" value="Oligopeptide ABC transporter ATP-binding component"/>
    <property type="match status" value="2"/>
</dbReference>
<dbReference type="GO" id="GO:0016887">
    <property type="term" value="F:ATP hydrolysis activity"/>
    <property type="evidence" value="ECO:0007669"/>
    <property type="project" value="InterPro"/>
</dbReference>
<dbReference type="GO" id="GO:0015833">
    <property type="term" value="P:peptide transport"/>
    <property type="evidence" value="ECO:0007669"/>
    <property type="project" value="InterPro"/>
</dbReference>
<dbReference type="Pfam" id="PF00005">
    <property type="entry name" value="ABC_tran"/>
    <property type="match status" value="2"/>
</dbReference>
<keyword evidence="11" id="KW-1185">Reference proteome</keyword>
<evidence type="ECO:0000256" key="7">
    <source>
        <dbReference type="ARBA" id="ARBA00023136"/>
    </source>
</evidence>
<feature type="domain" description="ABC transporter" evidence="9">
    <location>
        <begin position="382"/>
        <end position="632"/>
    </location>
</feature>
<dbReference type="SMART" id="SM00382">
    <property type="entry name" value="AAA"/>
    <property type="match status" value="2"/>
</dbReference>
<dbReference type="Pfam" id="PF08352">
    <property type="entry name" value="oligo_HPY"/>
    <property type="match status" value="2"/>
</dbReference>
<dbReference type="NCBIfam" id="TIGR01727">
    <property type="entry name" value="oligo_HPY"/>
    <property type="match status" value="2"/>
</dbReference>
<dbReference type="InterPro" id="IPR050388">
    <property type="entry name" value="ABC_Ni/Peptide_Import"/>
</dbReference>
<comment type="caution">
    <text evidence="10">The sequence shown here is derived from an EMBL/GenBank/DDBJ whole genome shotgun (WGS) entry which is preliminary data.</text>
</comment>
<evidence type="ECO:0000256" key="3">
    <source>
        <dbReference type="ARBA" id="ARBA00022448"/>
    </source>
</evidence>
<keyword evidence="6 10" id="KW-0067">ATP-binding</keyword>
<dbReference type="PANTHER" id="PTHR43297:SF2">
    <property type="entry name" value="DIPEPTIDE TRANSPORT ATP-BINDING PROTEIN DPPD"/>
    <property type="match status" value="1"/>
</dbReference>
<dbReference type="InterPro" id="IPR003593">
    <property type="entry name" value="AAA+_ATPase"/>
</dbReference>
<dbReference type="GO" id="GO:0005524">
    <property type="term" value="F:ATP binding"/>
    <property type="evidence" value="ECO:0007669"/>
    <property type="project" value="UniProtKB-KW"/>
</dbReference>
<evidence type="ECO:0000256" key="2">
    <source>
        <dbReference type="ARBA" id="ARBA00005417"/>
    </source>
</evidence>
<dbReference type="RefSeq" id="WP_188535094.1">
    <property type="nucleotide sequence ID" value="NZ_BMEQ01000004.1"/>
</dbReference>
<evidence type="ECO:0000313" key="10">
    <source>
        <dbReference type="EMBL" id="GGG50412.1"/>
    </source>
</evidence>
<keyword evidence="7" id="KW-0472">Membrane</keyword>
<reference evidence="10" key="2">
    <citation type="submission" date="2020-09" db="EMBL/GenBank/DDBJ databases">
        <authorList>
            <person name="Sun Q."/>
            <person name="Zhou Y."/>
        </authorList>
    </citation>
    <scope>NUCLEOTIDE SEQUENCE</scope>
    <source>
        <strain evidence="10">CGMCC 1.12187</strain>
    </source>
</reference>
<dbReference type="PROSITE" id="PS00211">
    <property type="entry name" value="ABC_TRANSPORTER_1"/>
    <property type="match status" value="2"/>
</dbReference>
<protein>
    <submittedName>
        <fullName evidence="10">Oligopeptide ABC transporter ATP-binding protein OppF</fullName>
    </submittedName>
</protein>
<dbReference type="AlphaFoldDB" id="A0A917GKV0"/>
<keyword evidence="4" id="KW-1003">Cell membrane</keyword>
<comment type="subcellular location">
    <subcellularLocation>
        <location evidence="1">Cell membrane</location>
        <topology evidence="1">Peripheral membrane protein</topology>
    </subcellularLocation>
</comment>
<dbReference type="PROSITE" id="PS50893">
    <property type="entry name" value="ABC_TRANSPORTER_2"/>
    <property type="match status" value="2"/>
</dbReference>
<dbReference type="Gene3D" id="3.40.50.300">
    <property type="entry name" value="P-loop containing nucleotide triphosphate hydrolases"/>
    <property type="match status" value="2"/>
</dbReference>
<dbReference type="NCBIfam" id="NF007739">
    <property type="entry name" value="PRK10419.1"/>
    <property type="match status" value="2"/>
</dbReference>
<dbReference type="InterPro" id="IPR013563">
    <property type="entry name" value="Oligopep_ABC_C"/>
</dbReference>
<proteinExistence type="inferred from homology"/>
<dbReference type="GO" id="GO:0005886">
    <property type="term" value="C:plasma membrane"/>
    <property type="evidence" value="ECO:0007669"/>
    <property type="project" value="UniProtKB-SubCell"/>
</dbReference>
<dbReference type="InterPro" id="IPR027417">
    <property type="entry name" value="P-loop_NTPase"/>
</dbReference>
<evidence type="ECO:0000256" key="8">
    <source>
        <dbReference type="SAM" id="MobiDB-lite"/>
    </source>
</evidence>
<evidence type="ECO:0000259" key="9">
    <source>
        <dbReference type="PROSITE" id="PS50893"/>
    </source>
</evidence>
<dbReference type="EMBL" id="BMEQ01000004">
    <property type="protein sequence ID" value="GGG50412.1"/>
    <property type="molecule type" value="Genomic_DNA"/>
</dbReference>
<keyword evidence="3" id="KW-0813">Transport</keyword>
<evidence type="ECO:0000256" key="6">
    <source>
        <dbReference type="ARBA" id="ARBA00022840"/>
    </source>
</evidence>
<evidence type="ECO:0000313" key="11">
    <source>
        <dbReference type="Proteomes" id="UP000638848"/>
    </source>
</evidence>
<reference evidence="10" key="1">
    <citation type="journal article" date="2014" name="Int. J. Syst. Evol. Microbiol.">
        <title>Complete genome sequence of Corynebacterium casei LMG S-19264T (=DSM 44701T), isolated from a smear-ripened cheese.</title>
        <authorList>
            <consortium name="US DOE Joint Genome Institute (JGI-PGF)"/>
            <person name="Walter F."/>
            <person name="Albersmeier A."/>
            <person name="Kalinowski J."/>
            <person name="Ruckert C."/>
        </authorList>
    </citation>
    <scope>NUCLEOTIDE SEQUENCE</scope>
    <source>
        <strain evidence="10">CGMCC 1.12187</strain>
    </source>
</reference>
<organism evidence="10 11">
    <name type="scientific">Kocuria dechangensis</name>
    <dbReference type="NCBI Taxonomy" id="1176249"/>
    <lineage>
        <taxon>Bacteria</taxon>
        <taxon>Bacillati</taxon>
        <taxon>Actinomycetota</taxon>
        <taxon>Actinomycetes</taxon>
        <taxon>Micrococcales</taxon>
        <taxon>Micrococcaceae</taxon>
        <taxon>Kocuria</taxon>
    </lineage>
</organism>
<evidence type="ECO:0000256" key="4">
    <source>
        <dbReference type="ARBA" id="ARBA00022475"/>
    </source>
</evidence>
<dbReference type="SUPFAM" id="SSF52540">
    <property type="entry name" value="P-loop containing nucleoside triphosphate hydrolases"/>
    <property type="match status" value="2"/>
</dbReference>
<dbReference type="NCBIfam" id="NF008453">
    <property type="entry name" value="PRK11308.1"/>
    <property type="match status" value="2"/>
</dbReference>
<gene>
    <name evidence="10" type="primary">oppD</name>
    <name evidence="10" type="ORF">GCM10011374_11250</name>
</gene>
<dbReference type="InterPro" id="IPR003439">
    <property type="entry name" value="ABC_transporter-like_ATP-bd"/>
</dbReference>
<dbReference type="Proteomes" id="UP000638848">
    <property type="component" value="Unassembled WGS sequence"/>
</dbReference>
<dbReference type="InterPro" id="IPR017871">
    <property type="entry name" value="ABC_transporter-like_CS"/>
</dbReference>
<dbReference type="PANTHER" id="PTHR43297">
    <property type="entry name" value="OLIGOPEPTIDE TRANSPORT ATP-BINDING PROTEIN APPD"/>
    <property type="match status" value="1"/>
</dbReference>
<feature type="compositionally biased region" description="Basic and acidic residues" evidence="8">
    <location>
        <begin position="726"/>
        <end position="737"/>
    </location>
</feature>
<evidence type="ECO:0000256" key="5">
    <source>
        <dbReference type="ARBA" id="ARBA00022741"/>
    </source>
</evidence>
<feature type="region of interest" description="Disordered" evidence="8">
    <location>
        <begin position="712"/>
        <end position="737"/>
    </location>
</feature>
<accession>A0A917GKV0</accession>
<keyword evidence="5" id="KW-0547">Nucleotide-binding</keyword>
<dbReference type="CDD" id="cd03257">
    <property type="entry name" value="ABC_NikE_OppD_transporters"/>
    <property type="match status" value="2"/>
</dbReference>
<evidence type="ECO:0000256" key="1">
    <source>
        <dbReference type="ARBA" id="ARBA00004202"/>
    </source>
</evidence>
<sequence length="737" mass="79094">MRESTTVRAGPVVPSGPSEAVLEVDGLSVTFPQRSGDVRAVRDVSFTVRRGEFLAVVGESGSGKSVSATAVMGLLPSTARVTGDVRFQDRSLLGMSDRALSRLRGNRISMVFQDPLSALNPVHTVGAQVEEVLRLHAASTSPAAASARAVELLRTVGIPDAARRARAYPHEFSGGMRQRAMIAMAIANDPDLIIADEPTTALDVTIQAQIMEVLQEARRLTGAAVLLITHDLGVVAGHADRVAVMYAGTVVEQGTVEEIFYSPRMPYTLGLLRSVPNLTTAGTERLVPLEGRPPSLDALGPGCPFAPRCPLVVDRCRQEEPALLPVGTERRGPLPGDPGRVHAAACWRAPELESGAVHAADVFPRPAGVAARTVADDGETVLEVTDLVRHFPLTRGAVVKRRVGTVRAVDGVSFTLRRGQTLGLVGESGCGKSTTVLEILEMARPQHGTIRINGRDVAQLTKAERRHLRRDVQVVFQDPMAALDPRLPVAALVGEPLTAQGADRATISRRVAETLELVGLDPSMASRYPHEFSGGQRQRLGIARALSTEPRVLVLDEPVSALDVSIQAGVINLLEDLRDRLGLSYVFVAHDLAVVRQIADTVAVMYLGRIVEQGPVAPLYARPRHPYTQALISAVPVPDPGVEAARRRILLEGDLPSPTAEPHGCPFRPRCPLYRVLDEDARSRCRDEEPELRALGPLTAACHHAERNHLLVAGRSGAGTRSPAPRAHEDRSSENTP</sequence>
<name>A0A917GKV0_9MICC</name>
<feature type="domain" description="ABC transporter" evidence="9">
    <location>
        <begin position="22"/>
        <end position="272"/>
    </location>
</feature>
<comment type="similarity">
    <text evidence="2">Belongs to the ABC transporter superfamily.</text>
</comment>